<organism evidence="9 10">
    <name type="scientific">Orbus sasakiae</name>
    <dbReference type="NCBI Taxonomy" id="1078475"/>
    <lineage>
        <taxon>Bacteria</taxon>
        <taxon>Pseudomonadati</taxon>
        <taxon>Pseudomonadota</taxon>
        <taxon>Gammaproteobacteria</taxon>
        <taxon>Orbales</taxon>
        <taxon>Orbaceae</taxon>
        <taxon>Orbus</taxon>
    </lineage>
</organism>
<proteinExistence type="inferred from homology"/>
<evidence type="ECO:0000256" key="5">
    <source>
        <dbReference type="ARBA" id="ARBA00022692"/>
    </source>
</evidence>
<gene>
    <name evidence="9" type="ORF">GCM10023211_06220</name>
</gene>
<feature type="transmembrane region" description="Helical" evidence="8">
    <location>
        <begin position="192"/>
        <end position="216"/>
    </location>
</feature>
<keyword evidence="3" id="KW-0813">Transport</keyword>
<evidence type="ECO:0000256" key="4">
    <source>
        <dbReference type="ARBA" id="ARBA00022475"/>
    </source>
</evidence>
<comment type="subcellular location">
    <subcellularLocation>
        <location evidence="1">Cell membrane</location>
        <topology evidence="1">Multi-pass membrane protein</topology>
    </subcellularLocation>
</comment>
<sequence length="335" mass="36095">MFTYRSVYIITIVLTILLAIASLGMGHFALSPTKIMMILVSPFYDHAHNASVLEQQVIWNIRLPRILLAFFVGGGLALVGAVLQGIFYNPLVDPHIIGVTSGAAFGGTLAILLGISTVGLMSSAFLFGMLVLVLIFVITQSLKQHNMLILVLIGVILSGFFSALVSLMQYLADTEEKLPNIIFWLLGSFATASWHKLLLLAIPVSAASILLIALSWRINILSLADHEASSLGISVFGTRTFILILCSIIIAAQVAVSGSIGWIGLIIPHVARLLVGANHQTLLPLSFWLGGGYMILVDDIARLISHAEVPLGIITALLGAPCFVLLLYKQFVRKT</sequence>
<feature type="transmembrane region" description="Helical" evidence="8">
    <location>
        <begin position="108"/>
        <end position="137"/>
    </location>
</feature>
<evidence type="ECO:0000313" key="10">
    <source>
        <dbReference type="Proteomes" id="UP001500171"/>
    </source>
</evidence>
<name>A0ABP9N6C1_9GAMM</name>
<evidence type="ECO:0000256" key="3">
    <source>
        <dbReference type="ARBA" id="ARBA00022448"/>
    </source>
</evidence>
<dbReference type="EMBL" id="BAABHY010000001">
    <property type="protein sequence ID" value="GAA5106418.1"/>
    <property type="molecule type" value="Genomic_DNA"/>
</dbReference>
<accession>A0ABP9N6C1</accession>
<evidence type="ECO:0000256" key="8">
    <source>
        <dbReference type="SAM" id="Phobius"/>
    </source>
</evidence>
<evidence type="ECO:0000256" key="7">
    <source>
        <dbReference type="ARBA" id="ARBA00023136"/>
    </source>
</evidence>
<keyword evidence="6 8" id="KW-1133">Transmembrane helix</keyword>
<keyword evidence="10" id="KW-1185">Reference proteome</keyword>
<protein>
    <submittedName>
        <fullName evidence="9">Iron ABC transporter permease</fullName>
    </submittedName>
</protein>
<evidence type="ECO:0000256" key="6">
    <source>
        <dbReference type="ARBA" id="ARBA00022989"/>
    </source>
</evidence>
<reference evidence="10" key="1">
    <citation type="journal article" date="2019" name="Int. J. Syst. Evol. Microbiol.">
        <title>The Global Catalogue of Microorganisms (GCM) 10K type strain sequencing project: providing services to taxonomists for standard genome sequencing and annotation.</title>
        <authorList>
            <consortium name="The Broad Institute Genomics Platform"/>
            <consortium name="The Broad Institute Genome Sequencing Center for Infectious Disease"/>
            <person name="Wu L."/>
            <person name="Ma J."/>
        </authorList>
    </citation>
    <scope>NUCLEOTIDE SEQUENCE [LARGE SCALE GENOMIC DNA]</scope>
    <source>
        <strain evidence="10">JCM 18050</strain>
    </source>
</reference>
<dbReference type="PANTHER" id="PTHR30472:SF70">
    <property type="entry name" value="MOLYBDATE IMPORT SYSTEM PERMEASE PROTEIN MOLB"/>
    <property type="match status" value="1"/>
</dbReference>
<keyword evidence="4" id="KW-1003">Cell membrane</keyword>
<evidence type="ECO:0000256" key="1">
    <source>
        <dbReference type="ARBA" id="ARBA00004651"/>
    </source>
</evidence>
<dbReference type="Pfam" id="PF01032">
    <property type="entry name" value="FecCD"/>
    <property type="match status" value="1"/>
</dbReference>
<feature type="transmembrane region" description="Helical" evidence="8">
    <location>
        <begin position="149"/>
        <end position="172"/>
    </location>
</feature>
<dbReference type="PANTHER" id="PTHR30472">
    <property type="entry name" value="FERRIC ENTEROBACTIN TRANSPORT SYSTEM PERMEASE PROTEIN"/>
    <property type="match status" value="1"/>
</dbReference>
<feature type="transmembrane region" description="Helical" evidence="8">
    <location>
        <begin position="66"/>
        <end position="88"/>
    </location>
</feature>
<evidence type="ECO:0000313" key="9">
    <source>
        <dbReference type="EMBL" id="GAA5106418.1"/>
    </source>
</evidence>
<dbReference type="Proteomes" id="UP001500171">
    <property type="component" value="Unassembled WGS sequence"/>
</dbReference>
<evidence type="ECO:0000256" key="2">
    <source>
        <dbReference type="ARBA" id="ARBA00007935"/>
    </source>
</evidence>
<keyword evidence="7 8" id="KW-0472">Membrane</keyword>
<dbReference type="InterPro" id="IPR037294">
    <property type="entry name" value="ABC_BtuC-like"/>
</dbReference>
<dbReference type="SUPFAM" id="SSF81345">
    <property type="entry name" value="ABC transporter involved in vitamin B12 uptake, BtuC"/>
    <property type="match status" value="1"/>
</dbReference>
<keyword evidence="5 8" id="KW-0812">Transmembrane</keyword>
<dbReference type="RefSeq" id="WP_345488699.1">
    <property type="nucleotide sequence ID" value="NZ_BAABHY010000001.1"/>
</dbReference>
<comment type="similarity">
    <text evidence="2">Belongs to the binding-protein-dependent transport system permease family. FecCD subfamily.</text>
</comment>
<dbReference type="Gene3D" id="1.10.3470.10">
    <property type="entry name" value="ABC transporter involved in vitamin B12 uptake, BtuC"/>
    <property type="match status" value="1"/>
</dbReference>
<feature type="transmembrane region" description="Helical" evidence="8">
    <location>
        <begin position="6"/>
        <end position="30"/>
    </location>
</feature>
<dbReference type="CDD" id="cd06550">
    <property type="entry name" value="TM_ABC_iron-siderophores_like"/>
    <property type="match status" value="1"/>
</dbReference>
<dbReference type="InterPro" id="IPR000522">
    <property type="entry name" value="ABC_transptr_permease_BtuC"/>
</dbReference>
<comment type="caution">
    <text evidence="9">The sequence shown here is derived from an EMBL/GenBank/DDBJ whole genome shotgun (WGS) entry which is preliminary data.</text>
</comment>
<feature type="transmembrane region" description="Helical" evidence="8">
    <location>
        <begin position="310"/>
        <end position="328"/>
    </location>
</feature>